<dbReference type="InterPro" id="IPR013320">
    <property type="entry name" value="ConA-like_dom_sf"/>
</dbReference>
<dbReference type="EMBL" id="JANAWD010000392">
    <property type="protein sequence ID" value="KAJ3480152.1"/>
    <property type="molecule type" value="Genomic_DNA"/>
</dbReference>
<name>A0AAD5UYP5_9APHY</name>
<dbReference type="SUPFAM" id="SSF49899">
    <property type="entry name" value="Concanavalin A-like lectins/glucanases"/>
    <property type="match status" value="1"/>
</dbReference>
<dbReference type="PANTHER" id="PTHR10963:SF24">
    <property type="entry name" value="GLYCOSIDASE C21B10.07-RELATED"/>
    <property type="match status" value="1"/>
</dbReference>
<accession>A0AAD5UYP5</accession>
<dbReference type="Pfam" id="PF26113">
    <property type="entry name" value="GH16_XgeA"/>
    <property type="match status" value="1"/>
</dbReference>
<gene>
    <name evidence="3" type="ORF">NLI96_g8544</name>
</gene>
<feature type="signal peptide" evidence="2">
    <location>
        <begin position="1"/>
        <end position="19"/>
    </location>
</feature>
<feature type="compositionally biased region" description="Low complexity" evidence="1">
    <location>
        <begin position="79"/>
        <end position="128"/>
    </location>
</feature>
<feature type="chain" id="PRO_5042038102" description="GH16 domain-containing protein" evidence="2">
    <location>
        <begin position="20"/>
        <end position="369"/>
    </location>
</feature>
<evidence type="ECO:0000313" key="3">
    <source>
        <dbReference type="EMBL" id="KAJ3480152.1"/>
    </source>
</evidence>
<dbReference type="GO" id="GO:0009251">
    <property type="term" value="P:glucan catabolic process"/>
    <property type="evidence" value="ECO:0007669"/>
    <property type="project" value="TreeGrafter"/>
</dbReference>
<protein>
    <recommendedName>
        <fullName evidence="5">GH16 domain-containing protein</fullName>
    </recommendedName>
</protein>
<sequence length="369" mass="39224">MYLKIPLFLLLTIPPFADAHFPSITRATSEIHRRAIKRSSGLARDLRIAFGGLRVDKRASGPGNVYCVSNPSVNETTPDDGSSNNNGNTSPLSSGQPRSSSSTSGRGSPSATGSSGSPATPTSGASSRWKLKQSMQGNTFFDGWTFFTGSDPTHGQVTYVDQNTAVPTGRRGEIDIVEGVHDYTNNQATVHTNQGCTIPSSSSNALAISGTLVGGTNCAVTQTGNQGCGIRASQSNSFGAAFNNINGGVYAMEWDDDGVAIFFFPRGQVPSDIDAEAPQPSQWGKPMAYWPASTCSPYQFFYDHNTIFDTTLCGDWAGAVWTGTGIPGQEQSCAQRTGVATCEEFVRNNGGSLNEAYWEVKSVKIYQTS</sequence>
<dbReference type="InterPro" id="IPR050546">
    <property type="entry name" value="Glycosyl_Hydrlase_16"/>
</dbReference>
<dbReference type="Gene3D" id="2.60.120.200">
    <property type="match status" value="2"/>
</dbReference>
<reference evidence="3" key="1">
    <citation type="submission" date="2022-07" db="EMBL/GenBank/DDBJ databases">
        <title>Genome Sequence of Physisporinus lineatus.</title>
        <authorList>
            <person name="Buettner E."/>
        </authorList>
    </citation>
    <scope>NUCLEOTIDE SEQUENCE</scope>
    <source>
        <strain evidence="3">VT162</strain>
    </source>
</reference>
<feature type="region of interest" description="Disordered" evidence="1">
    <location>
        <begin position="64"/>
        <end position="129"/>
    </location>
</feature>
<dbReference type="PANTHER" id="PTHR10963">
    <property type="entry name" value="GLYCOSYL HYDROLASE-RELATED"/>
    <property type="match status" value="1"/>
</dbReference>
<comment type="caution">
    <text evidence="3">The sequence shown here is derived from an EMBL/GenBank/DDBJ whole genome shotgun (WGS) entry which is preliminary data.</text>
</comment>
<dbReference type="AlphaFoldDB" id="A0AAD5UYP5"/>
<evidence type="ECO:0000256" key="1">
    <source>
        <dbReference type="SAM" id="MobiDB-lite"/>
    </source>
</evidence>
<feature type="compositionally biased region" description="Polar residues" evidence="1">
    <location>
        <begin position="67"/>
        <end position="76"/>
    </location>
</feature>
<dbReference type="Proteomes" id="UP001212997">
    <property type="component" value="Unassembled WGS sequence"/>
</dbReference>
<proteinExistence type="predicted"/>
<evidence type="ECO:0008006" key="5">
    <source>
        <dbReference type="Google" id="ProtNLM"/>
    </source>
</evidence>
<evidence type="ECO:0000313" key="4">
    <source>
        <dbReference type="Proteomes" id="UP001212997"/>
    </source>
</evidence>
<keyword evidence="4" id="KW-1185">Reference proteome</keyword>
<keyword evidence="2" id="KW-0732">Signal</keyword>
<evidence type="ECO:0000256" key="2">
    <source>
        <dbReference type="SAM" id="SignalP"/>
    </source>
</evidence>
<organism evidence="3 4">
    <name type="scientific">Meripilus lineatus</name>
    <dbReference type="NCBI Taxonomy" id="2056292"/>
    <lineage>
        <taxon>Eukaryota</taxon>
        <taxon>Fungi</taxon>
        <taxon>Dikarya</taxon>
        <taxon>Basidiomycota</taxon>
        <taxon>Agaricomycotina</taxon>
        <taxon>Agaricomycetes</taxon>
        <taxon>Polyporales</taxon>
        <taxon>Meripilaceae</taxon>
        <taxon>Meripilus</taxon>
    </lineage>
</organism>